<dbReference type="EMBL" id="JAQZAO010000020">
    <property type="protein sequence ID" value="MDD7969184.1"/>
    <property type="molecule type" value="Genomic_DNA"/>
</dbReference>
<feature type="region of interest" description="Disordered" evidence="1">
    <location>
        <begin position="143"/>
        <end position="188"/>
    </location>
</feature>
<evidence type="ECO:0008006" key="4">
    <source>
        <dbReference type="Google" id="ProtNLM"/>
    </source>
</evidence>
<keyword evidence="3" id="KW-1185">Reference proteome</keyword>
<organism evidence="2 3">
    <name type="scientific">Actinomycetospora lemnae</name>
    <dbReference type="NCBI Taxonomy" id="3019891"/>
    <lineage>
        <taxon>Bacteria</taxon>
        <taxon>Bacillati</taxon>
        <taxon>Actinomycetota</taxon>
        <taxon>Actinomycetes</taxon>
        <taxon>Pseudonocardiales</taxon>
        <taxon>Pseudonocardiaceae</taxon>
        <taxon>Actinomycetospora</taxon>
    </lineage>
</organism>
<protein>
    <recommendedName>
        <fullName evidence="4">DUF721 domain-containing protein</fullName>
    </recommendedName>
</protein>
<reference evidence="2 3" key="1">
    <citation type="submission" date="2023-02" db="EMBL/GenBank/DDBJ databases">
        <title>Genome sequencing required for Actinomycetospora new species description.</title>
        <authorList>
            <person name="Saimee Y."/>
            <person name="Duangmal K."/>
        </authorList>
    </citation>
    <scope>NUCLEOTIDE SEQUENCE [LARGE SCALE GENOMIC DNA]</scope>
    <source>
        <strain evidence="2 3">DW7H6</strain>
    </source>
</reference>
<accession>A0ABT5T2F0</accession>
<evidence type="ECO:0000313" key="2">
    <source>
        <dbReference type="EMBL" id="MDD7969184.1"/>
    </source>
</evidence>
<name>A0ABT5T2F0_9PSEU</name>
<proteinExistence type="predicted"/>
<dbReference type="Proteomes" id="UP001300763">
    <property type="component" value="Unassembled WGS sequence"/>
</dbReference>
<comment type="caution">
    <text evidence="2">The sequence shown here is derived from an EMBL/GenBank/DDBJ whole genome shotgun (WGS) entry which is preliminary data.</text>
</comment>
<gene>
    <name evidence="2" type="ORF">PGB27_27900</name>
</gene>
<dbReference type="RefSeq" id="WP_274203714.1">
    <property type="nucleotide sequence ID" value="NZ_JAQZAO010000020.1"/>
</dbReference>
<evidence type="ECO:0000313" key="3">
    <source>
        <dbReference type="Proteomes" id="UP001300763"/>
    </source>
</evidence>
<sequence>MGHSSAGSWISENTPTRRVREIGEATMTMIASAVPEPWTRDRRRRRRWAEILFREHEVRQLWRAAAIRGRLAEKVHSPSGATLVVPDVTAIHLGPPLRFTVHLRPAQIWEDTQEAGRHLANALGVPTVQFTELAPGWIEIEAPARPAELDEPEDTADETRELPRPTRPLSPVVTRALAESHRKDRTRR</sequence>
<evidence type="ECO:0000256" key="1">
    <source>
        <dbReference type="SAM" id="MobiDB-lite"/>
    </source>
</evidence>